<comment type="caution">
    <text evidence="1">The sequence shown here is derived from an EMBL/GenBank/DDBJ whole genome shotgun (WGS) entry which is preliminary data.</text>
</comment>
<proteinExistence type="predicted"/>
<evidence type="ECO:0000313" key="1">
    <source>
        <dbReference type="EMBL" id="KAI4312277.1"/>
    </source>
</evidence>
<dbReference type="Proteomes" id="UP001057402">
    <property type="component" value="Chromosome 11"/>
</dbReference>
<reference evidence="2" key="1">
    <citation type="journal article" date="2023" name="Front. Plant Sci.">
        <title>Chromosomal-level genome assembly of Melastoma candidum provides insights into trichome evolution.</title>
        <authorList>
            <person name="Zhong Y."/>
            <person name="Wu W."/>
            <person name="Sun C."/>
            <person name="Zou P."/>
            <person name="Liu Y."/>
            <person name="Dai S."/>
            <person name="Zhou R."/>
        </authorList>
    </citation>
    <scope>NUCLEOTIDE SEQUENCE [LARGE SCALE GENOMIC DNA]</scope>
</reference>
<protein>
    <submittedName>
        <fullName evidence="1">Uncharacterized protein</fullName>
    </submittedName>
</protein>
<accession>A0ACB9LM69</accession>
<name>A0ACB9LM69_9MYRT</name>
<dbReference type="EMBL" id="CM042890">
    <property type="protein sequence ID" value="KAI4312277.1"/>
    <property type="molecule type" value="Genomic_DNA"/>
</dbReference>
<organism evidence="1 2">
    <name type="scientific">Melastoma candidum</name>
    <dbReference type="NCBI Taxonomy" id="119954"/>
    <lineage>
        <taxon>Eukaryota</taxon>
        <taxon>Viridiplantae</taxon>
        <taxon>Streptophyta</taxon>
        <taxon>Embryophyta</taxon>
        <taxon>Tracheophyta</taxon>
        <taxon>Spermatophyta</taxon>
        <taxon>Magnoliopsida</taxon>
        <taxon>eudicotyledons</taxon>
        <taxon>Gunneridae</taxon>
        <taxon>Pentapetalae</taxon>
        <taxon>rosids</taxon>
        <taxon>malvids</taxon>
        <taxon>Myrtales</taxon>
        <taxon>Melastomataceae</taxon>
        <taxon>Melastomatoideae</taxon>
        <taxon>Melastomateae</taxon>
        <taxon>Melastoma</taxon>
    </lineage>
</organism>
<sequence>MARRRSPGTSAMALVVLLFIAYASLASAQGRKVLGTSRDAPPTAPSFDMSLFLSAPPKGRIPVSSPSRNSHRVMTKEELISWHLARIDRILRRSVPSPGVGH</sequence>
<evidence type="ECO:0000313" key="2">
    <source>
        <dbReference type="Proteomes" id="UP001057402"/>
    </source>
</evidence>
<keyword evidence="2" id="KW-1185">Reference proteome</keyword>
<gene>
    <name evidence="1" type="ORF">MLD38_037103</name>
</gene>